<dbReference type="InterPro" id="IPR050109">
    <property type="entry name" value="HTH-type_TetR-like_transc_reg"/>
</dbReference>
<evidence type="ECO:0000256" key="2">
    <source>
        <dbReference type="ARBA" id="ARBA00023125"/>
    </source>
</evidence>
<dbReference type="Pfam" id="PF13305">
    <property type="entry name" value="TetR_C_33"/>
    <property type="match status" value="1"/>
</dbReference>
<reference evidence="6 7" key="1">
    <citation type="submission" date="2020-08" db="EMBL/GenBank/DDBJ databases">
        <title>Whole genome shotgun sequence of Actinoplanes ianthinogenes NBRC 13996.</title>
        <authorList>
            <person name="Komaki H."/>
            <person name="Tamura T."/>
        </authorList>
    </citation>
    <scope>NUCLEOTIDE SEQUENCE [LARGE SCALE GENOMIC DNA]</scope>
    <source>
        <strain evidence="6 7">NBRC 13996</strain>
    </source>
</reference>
<dbReference type="InterPro" id="IPR009057">
    <property type="entry name" value="Homeodomain-like_sf"/>
</dbReference>
<sequence>MSTSEKSGYHHGDLRAALLTAAMGMLEAGEPFSLRAVAREAGVSTAAPYRHFADRDALESALAAQGLRDLRADLTEGRDPPASPDDLGDLAVAYVAFALRRPALFRLMFGNACDEGSEERVKAAAEIHDLLRLAMARVFPAGDAEGLAAAGWALAHGLAFLHLDGKLPARSDEEVAAHVRAALAAILSVRSVDDAYIAP</sequence>
<keyword evidence="2 4" id="KW-0238">DNA-binding</keyword>
<dbReference type="PANTHER" id="PTHR30055:SF220">
    <property type="entry name" value="TETR-FAMILY REGULATORY PROTEIN"/>
    <property type="match status" value="1"/>
</dbReference>
<dbReference type="Gene3D" id="1.10.357.10">
    <property type="entry name" value="Tetracycline Repressor, domain 2"/>
    <property type="match status" value="1"/>
</dbReference>
<evidence type="ECO:0000256" key="1">
    <source>
        <dbReference type="ARBA" id="ARBA00023015"/>
    </source>
</evidence>
<evidence type="ECO:0000256" key="3">
    <source>
        <dbReference type="ARBA" id="ARBA00023163"/>
    </source>
</evidence>
<dbReference type="PANTHER" id="PTHR30055">
    <property type="entry name" value="HTH-TYPE TRANSCRIPTIONAL REGULATOR RUTR"/>
    <property type="match status" value="1"/>
</dbReference>
<evidence type="ECO:0000313" key="6">
    <source>
        <dbReference type="EMBL" id="BCJ41033.1"/>
    </source>
</evidence>
<evidence type="ECO:0000256" key="4">
    <source>
        <dbReference type="PROSITE-ProRule" id="PRU00335"/>
    </source>
</evidence>
<name>A0ABM7LPA3_9ACTN</name>
<dbReference type="PROSITE" id="PS50977">
    <property type="entry name" value="HTH_TETR_2"/>
    <property type="match status" value="1"/>
</dbReference>
<gene>
    <name evidence="6" type="ORF">Aiant_16900</name>
</gene>
<dbReference type="InterPro" id="IPR036271">
    <property type="entry name" value="Tet_transcr_reg_TetR-rel_C_sf"/>
</dbReference>
<protein>
    <recommendedName>
        <fullName evidence="5">HTH tetR-type domain-containing protein</fullName>
    </recommendedName>
</protein>
<dbReference type="SUPFAM" id="SSF46689">
    <property type="entry name" value="Homeodomain-like"/>
    <property type="match status" value="1"/>
</dbReference>
<dbReference type="InterPro" id="IPR025996">
    <property type="entry name" value="MT1864/Rv1816-like_C"/>
</dbReference>
<dbReference type="EMBL" id="AP023356">
    <property type="protein sequence ID" value="BCJ41033.1"/>
    <property type="molecule type" value="Genomic_DNA"/>
</dbReference>
<dbReference type="RefSeq" id="WP_189332589.1">
    <property type="nucleotide sequence ID" value="NZ_AP023356.1"/>
</dbReference>
<feature type="domain" description="HTH tetR-type" evidence="5">
    <location>
        <begin position="12"/>
        <end position="70"/>
    </location>
</feature>
<dbReference type="InterPro" id="IPR001647">
    <property type="entry name" value="HTH_TetR"/>
</dbReference>
<feature type="DNA-binding region" description="H-T-H motif" evidence="4">
    <location>
        <begin position="33"/>
        <end position="52"/>
    </location>
</feature>
<keyword evidence="1" id="KW-0805">Transcription regulation</keyword>
<organism evidence="6 7">
    <name type="scientific">Actinoplanes ianthinogenes</name>
    <dbReference type="NCBI Taxonomy" id="122358"/>
    <lineage>
        <taxon>Bacteria</taxon>
        <taxon>Bacillati</taxon>
        <taxon>Actinomycetota</taxon>
        <taxon>Actinomycetes</taxon>
        <taxon>Micromonosporales</taxon>
        <taxon>Micromonosporaceae</taxon>
        <taxon>Actinoplanes</taxon>
    </lineage>
</organism>
<dbReference type="SUPFAM" id="SSF48498">
    <property type="entry name" value="Tetracyclin repressor-like, C-terminal domain"/>
    <property type="match status" value="1"/>
</dbReference>
<keyword evidence="7" id="KW-1185">Reference proteome</keyword>
<dbReference type="Pfam" id="PF00440">
    <property type="entry name" value="TetR_N"/>
    <property type="match status" value="1"/>
</dbReference>
<keyword evidence="3" id="KW-0804">Transcription</keyword>
<proteinExistence type="predicted"/>
<evidence type="ECO:0000313" key="7">
    <source>
        <dbReference type="Proteomes" id="UP000676967"/>
    </source>
</evidence>
<dbReference type="Proteomes" id="UP000676967">
    <property type="component" value="Chromosome"/>
</dbReference>
<accession>A0ABM7LPA3</accession>
<evidence type="ECO:0000259" key="5">
    <source>
        <dbReference type="PROSITE" id="PS50977"/>
    </source>
</evidence>